<dbReference type="Gramene" id="evm.model.10.2059">
    <property type="protein sequence ID" value="cds.evm.model.10.2059"/>
    <property type="gene ID" value="evm.TU.10.2059"/>
</dbReference>
<keyword evidence="2" id="KW-1185">Reference proteome</keyword>
<accession>A0A803QLX2</accession>
<organism evidence="1 2">
    <name type="scientific">Cannabis sativa</name>
    <name type="common">Hemp</name>
    <name type="synonym">Marijuana</name>
    <dbReference type="NCBI Taxonomy" id="3483"/>
    <lineage>
        <taxon>Eukaryota</taxon>
        <taxon>Viridiplantae</taxon>
        <taxon>Streptophyta</taxon>
        <taxon>Embryophyta</taxon>
        <taxon>Tracheophyta</taxon>
        <taxon>Spermatophyta</taxon>
        <taxon>Magnoliopsida</taxon>
        <taxon>eudicotyledons</taxon>
        <taxon>Gunneridae</taxon>
        <taxon>Pentapetalae</taxon>
        <taxon>rosids</taxon>
        <taxon>fabids</taxon>
        <taxon>Rosales</taxon>
        <taxon>Cannabaceae</taxon>
        <taxon>Cannabis</taxon>
    </lineage>
</organism>
<name>A0A803QLX2_CANSA</name>
<proteinExistence type="predicted"/>
<evidence type="ECO:0000313" key="1">
    <source>
        <dbReference type="EnsemblPlants" id="cds.evm.model.10.2059"/>
    </source>
</evidence>
<dbReference type="AlphaFoldDB" id="A0A803QLX2"/>
<protein>
    <submittedName>
        <fullName evidence="1">Uncharacterized protein</fullName>
    </submittedName>
</protein>
<reference evidence="1" key="1">
    <citation type="submission" date="2021-03" db="UniProtKB">
        <authorList>
            <consortium name="EnsemblPlants"/>
        </authorList>
    </citation>
    <scope>IDENTIFICATION</scope>
</reference>
<dbReference type="EMBL" id="UZAU01000831">
    <property type="status" value="NOT_ANNOTATED_CDS"/>
    <property type="molecule type" value="Genomic_DNA"/>
</dbReference>
<dbReference type="EnsemblPlants" id="evm.model.10.2059">
    <property type="protein sequence ID" value="cds.evm.model.10.2059"/>
    <property type="gene ID" value="evm.TU.10.2059"/>
</dbReference>
<dbReference type="Proteomes" id="UP000596661">
    <property type="component" value="Unassembled WGS sequence"/>
</dbReference>
<sequence length="336" mass="39486">MAEMKDNTHAMDSAWRYVTKNISKKLEELENSEDSQYFLAIANEYRSLLAAASALLGNNNEDDDDHQEFKLKFLDMTNQAECLSKRADEFQDKYFKYNIPYLGHRCFKDYLKDLQEFMTIWSKETEKGRRKGEKSLIEWMQQLNQSQRKTTFEEMKKVVIDLGTHISYVISDFLFVVTVLGDRINLMNNLDYFKAMIKLLNVEKNGNDSIVIKAFLCVIHLVEKTIRKNKQSFIVNEVPKNDVGIEFEVFRMILKEVLRLEVALRCPDLPMVLTDEVYLCMRTHLRSFFEIKLRDVSFKMEALSLPVISHKERRKLSFAKETIGIGIQNIWNKLDL</sequence>
<evidence type="ECO:0000313" key="2">
    <source>
        <dbReference type="Proteomes" id="UP000596661"/>
    </source>
</evidence>